<proteinExistence type="predicted"/>
<dbReference type="EMBL" id="BQKA01000079">
    <property type="protein sequence ID" value="GJM51627.1"/>
    <property type="molecule type" value="Genomic_DNA"/>
</dbReference>
<comment type="caution">
    <text evidence="1">The sequence shown here is derived from an EMBL/GenBank/DDBJ whole genome shotgun (WGS) entry which is preliminary data.</text>
</comment>
<keyword evidence="4" id="KW-1185">Reference proteome</keyword>
<evidence type="ECO:0000313" key="2">
    <source>
        <dbReference type="EMBL" id="GJM54169.1"/>
    </source>
</evidence>
<dbReference type="Proteomes" id="UP001207736">
    <property type="component" value="Unassembled WGS sequence"/>
</dbReference>
<name>A0AAV5AWE5_9FLAO</name>
<evidence type="ECO:0000313" key="3">
    <source>
        <dbReference type="Proteomes" id="UP001207736"/>
    </source>
</evidence>
<dbReference type="EMBL" id="BQKB01000064">
    <property type="protein sequence ID" value="GJM54169.1"/>
    <property type="molecule type" value="Genomic_DNA"/>
</dbReference>
<evidence type="ECO:0000313" key="1">
    <source>
        <dbReference type="EMBL" id="GJM51627.1"/>
    </source>
</evidence>
<sequence length="166" mass="19552">MVLLFNQVPKDSVLSIAEIHFFDKNNKEIIFDTIYSNGKPWKDVALYQLKNCNDNDPVSFFHTWEMGTSIFFETKSPKSVKKIKLIPRNDDNFIREGDEYELFYNNGEKGWVSLGRQTGTDKAILYYQVPKNSVLWLKNHTRGKEEQIFTYENGRQVFPTFEEYGK</sequence>
<accession>A0AAV5AWE5</accession>
<protein>
    <submittedName>
        <fullName evidence="1">Uncharacterized protein</fullName>
    </submittedName>
</protein>
<dbReference type="Proteomes" id="UP001208692">
    <property type="component" value="Unassembled WGS sequence"/>
</dbReference>
<dbReference type="AlphaFoldDB" id="A0AAV5AWE5"/>
<reference evidence="1 4" key="1">
    <citation type="submission" date="2021-11" db="EMBL/GenBank/DDBJ databases">
        <title>Draft genome sequence of Capnocytophaga sp. strain KC07075 isolated from cat oral cavity.</title>
        <authorList>
            <person name="Suzuki M."/>
            <person name="Imaoka K."/>
            <person name="Kimura M."/>
            <person name="Morikawa S."/>
            <person name="Maeda K."/>
        </authorList>
    </citation>
    <scope>NUCLEOTIDE SEQUENCE</scope>
    <source>
        <strain evidence="1">KC07075</strain>
        <strain evidence="2 4">KC07079</strain>
    </source>
</reference>
<gene>
    <name evidence="1" type="ORF">RCZ15_26000</name>
    <name evidence="2" type="ORF">RCZ16_24850</name>
</gene>
<evidence type="ECO:0000313" key="4">
    <source>
        <dbReference type="Proteomes" id="UP001208692"/>
    </source>
</evidence>
<organism evidence="1 3">
    <name type="scientific">Capnocytophaga catalasegens</name>
    <dbReference type="NCBI Taxonomy" id="1004260"/>
    <lineage>
        <taxon>Bacteria</taxon>
        <taxon>Pseudomonadati</taxon>
        <taxon>Bacteroidota</taxon>
        <taxon>Flavobacteriia</taxon>
        <taxon>Flavobacteriales</taxon>
        <taxon>Flavobacteriaceae</taxon>
        <taxon>Capnocytophaga</taxon>
    </lineage>
</organism>